<evidence type="ECO:0000259" key="1">
    <source>
        <dbReference type="Pfam" id="PF12937"/>
    </source>
</evidence>
<dbReference type="Pfam" id="PF12937">
    <property type="entry name" value="F-box-like"/>
    <property type="match status" value="1"/>
</dbReference>
<dbReference type="InterPro" id="IPR001810">
    <property type="entry name" value="F-box_dom"/>
</dbReference>
<comment type="caution">
    <text evidence="2">The sequence shown here is derived from an EMBL/GenBank/DDBJ whole genome shotgun (WGS) entry which is preliminary data.</text>
</comment>
<dbReference type="CDD" id="cd09917">
    <property type="entry name" value="F-box_SF"/>
    <property type="match status" value="1"/>
</dbReference>
<organism evidence="2 3">
    <name type="scientific">Roridomyces roridus</name>
    <dbReference type="NCBI Taxonomy" id="1738132"/>
    <lineage>
        <taxon>Eukaryota</taxon>
        <taxon>Fungi</taxon>
        <taxon>Dikarya</taxon>
        <taxon>Basidiomycota</taxon>
        <taxon>Agaricomycotina</taxon>
        <taxon>Agaricomycetes</taxon>
        <taxon>Agaricomycetidae</taxon>
        <taxon>Agaricales</taxon>
        <taxon>Marasmiineae</taxon>
        <taxon>Mycenaceae</taxon>
        <taxon>Roridomyces</taxon>
    </lineage>
</organism>
<keyword evidence="3" id="KW-1185">Reference proteome</keyword>
<dbReference type="InterPro" id="IPR036047">
    <property type="entry name" value="F-box-like_dom_sf"/>
</dbReference>
<dbReference type="SUPFAM" id="SSF81383">
    <property type="entry name" value="F-box domain"/>
    <property type="match status" value="1"/>
</dbReference>
<dbReference type="EMBL" id="JARKIF010000025">
    <property type="protein sequence ID" value="KAJ7614927.1"/>
    <property type="molecule type" value="Genomic_DNA"/>
</dbReference>
<sequence>MPSLKDFLANSFTSAPRQKVPAANLLAQDLLPVELWDEIFSLVIDDDDLLRAARVCKVFNIICIHLHLARHQIPSLAESHSQLQVKSAALPALLLSGTALRADRLGCHFDTDLGIQRGLAALRHIISRSDTLGRVDLAFDGDLSTAYERDTSVPEPLRSQWRILHEFCGALSAMALKVPAGKVVVILRGALYGGHAVDVAGWNWYKKPQPPVPPLMQRISLRKQNIRAETPPPRLPCTVPPYPSELRLHYVQNDSVSMHVYNINSVSMHSPSEFTLFVFNGNTIDTLDLSASPISARLLSSLLRTLEFPALATLVVSDGIAPDDWTAFLLRHPALKKFQYVLDHDTAPLALEAIQPIVHPGLRELHADGISNIERAMAALGSSPSLSVLHFTIYPSAAERLRTLSPVLRLIAQWPADLLPVNLALEIRDGNLIPHHVGGWRGARLAAEHCFFIDDEATAIARSLYCVHGVTITCWTGGMGRAALTWLALLPALRRADFALYLEELPRGRDDGSHAMVWQNEYEKFKHTAMAALPGVQIEVHLY</sequence>
<reference evidence="2" key="1">
    <citation type="submission" date="2023-03" db="EMBL/GenBank/DDBJ databases">
        <title>Massive genome expansion in bonnet fungi (Mycena s.s.) driven by repeated elements and novel gene families across ecological guilds.</title>
        <authorList>
            <consortium name="Lawrence Berkeley National Laboratory"/>
            <person name="Harder C.B."/>
            <person name="Miyauchi S."/>
            <person name="Viragh M."/>
            <person name="Kuo A."/>
            <person name="Thoen E."/>
            <person name="Andreopoulos B."/>
            <person name="Lu D."/>
            <person name="Skrede I."/>
            <person name="Drula E."/>
            <person name="Henrissat B."/>
            <person name="Morin E."/>
            <person name="Kohler A."/>
            <person name="Barry K."/>
            <person name="LaButti K."/>
            <person name="Morin E."/>
            <person name="Salamov A."/>
            <person name="Lipzen A."/>
            <person name="Mereny Z."/>
            <person name="Hegedus B."/>
            <person name="Baldrian P."/>
            <person name="Stursova M."/>
            <person name="Weitz H."/>
            <person name="Taylor A."/>
            <person name="Grigoriev I.V."/>
            <person name="Nagy L.G."/>
            <person name="Martin F."/>
            <person name="Kauserud H."/>
        </authorList>
    </citation>
    <scope>NUCLEOTIDE SEQUENCE</scope>
    <source>
        <strain evidence="2">9284</strain>
    </source>
</reference>
<name>A0AAD7BAU0_9AGAR</name>
<gene>
    <name evidence="2" type="ORF">FB45DRAFT_936442</name>
</gene>
<proteinExistence type="predicted"/>
<accession>A0AAD7BAU0</accession>
<protein>
    <recommendedName>
        <fullName evidence="1">F-box domain-containing protein</fullName>
    </recommendedName>
</protein>
<feature type="domain" description="F-box" evidence="1">
    <location>
        <begin position="30"/>
        <end position="70"/>
    </location>
</feature>
<dbReference type="Proteomes" id="UP001221142">
    <property type="component" value="Unassembled WGS sequence"/>
</dbReference>
<evidence type="ECO:0000313" key="3">
    <source>
        <dbReference type="Proteomes" id="UP001221142"/>
    </source>
</evidence>
<evidence type="ECO:0000313" key="2">
    <source>
        <dbReference type="EMBL" id="KAJ7614927.1"/>
    </source>
</evidence>
<dbReference type="AlphaFoldDB" id="A0AAD7BAU0"/>